<dbReference type="InterPro" id="IPR037257">
    <property type="entry name" value="T2SS_E_N_sf"/>
</dbReference>
<dbReference type="PANTHER" id="PTHR30258:SF1">
    <property type="entry name" value="PROTEIN TRANSPORT PROTEIN HOFB HOMOLOG"/>
    <property type="match status" value="1"/>
</dbReference>
<dbReference type="InterPro" id="IPR001482">
    <property type="entry name" value="T2SS/T4SS_dom"/>
</dbReference>
<keyword evidence="3" id="KW-0963">Cytoplasm</keyword>
<evidence type="ECO:0000256" key="1">
    <source>
        <dbReference type="ARBA" id="ARBA00004496"/>
    </source>
</evidence>
<comment type="subcellular location">
    <subcellularLocation>
        <location evidence="1">Cytoplasm</location>
    </subcellularLocation>
</comment>
<dbReference type="GO" id="GO:0005886">
    <property type="term" value="C:plasma membrane"/>
    <property type="evidence" value="ECO:0007669"/>
    <property type="project" value="TreeGrafter"/>
</dbReference>
<dbReference type="InterPro" id="IPR013374">
    <property type="entry name" value="ATPase_typ4_pilus-assembl_PilB"/>
</dbReference>
<evidence type="ECO:0000256" key="4">
    <source>
        <dbReference type="ARBA" id="ARBA00022741"/>
    </source>
</evidence>
<dbReference type="PANTHER" id="PTHR30258">
    <property type="entry name" value="TYPE II SECRETION SYSTEM PROTEIN GSPE-RELATED"/>
    <property type="match status" value="1"/>
</dbReference>
<reference evidence="7 8" key="1">
    <citation type="journal article" date="2016" name="Nat. Commun.">
        <title>Thousands of microbial genomes shed light on interconnected biogeochemical processes in an aquifer system.</title>
        <authorList>
            <person name="Anantharaman K."/>
            <person name="Brown C.T."/>
            <person name="Hug L.A."/>
            <person name="Sharon I."/>
            <person name="Castelle C.J."/>
            <person name="Probst A.J."/>
            <person name="Thomas B.C."/>
            <person name="Singh A."/>
            <person name="Wilkins M.J."/>
            <person name="Karaoz U."/>
            <person name="Brodie E.L."/>
            <person name="Williams K.H."/>
            <person name="Hubbard S.S."/>
            <person name="Banfield J.F."/>
        </authorList>
    </citation>
    <scope>NUCLEOTIDE SEQUENCE [LARGE SCALE GENOMIC DNA]</scope>
</reference>
<comment type="similarity">
    <text evidence="2">Belongs to the GSP E family.</text>
</comment>
<dbReference type="GO" id="GO:0005524">
    <property type="term" value="F:ATP binding"/>
    <property type="evidence" value="ECO:0007669"/>
    <property type="project" value="UniProtKB-KW"/>
</dbReference>
<protein>
    <submittedName>
        <fullName evidence="7">Type IV-A pilus assembly ATPase PilB</fullName>
    </submittedName>
</protein>
<organism evidence="7 8">
    <name type="scientific">Candidatus Muproteobacteria bacterium RBG_16_65_31</name>
    <dbReference type="NCBI Taxonomy" id="1817759"/>
    <lineage>
        <taxon>Bacteria</taxon>
        <taxon>Pseudomonadati</taxon>
        <taxon>Pseudomonadota</taxon>
        <taxon>Candidatus Muproteobacteria</taxon>
    </lineage>
</organism>
<dbReference type="NCBIfam" id="TIGR02538">
    <property type="entry name" value="type_IV_pilB"/>
    <property type="match status" value="1"/>
</dbReference>
<evidence type="ECO:0000313" key="8">
    <source>
        <dbReference type="Proteomes" id="UP000179344"/>
    </source>
</evidence>
<evidence type="ECO:0000313" key="7">
    <source>
        <dbReference type="EMBL" id="OGI44096.1"/>
    </source>
</evidence>
<evidence type="ECO:0000256" key="5">
    <source>
        <dbReference type="ARBA" id="ARBA00022840"/>
    </source>
</evidence>
<name>A0A1F6TG91_9PROT</name>
<dbReference type="EMBL" id="MFST01000085">
    <property type="protein sequence ID" value="OGI44096.1"/>
    <property type="molecule type" value="Genomic_DNA"/>
</dbReference>
<dbReference type="FunFam" id="3.40.50.300:FF:000398">
    <property type="entry name" value="Type IV pilus assembly ATPase PilB"/>
    <property type="match status" value="1"/>
</dbReference>
<evidence type="ECO:0000259" key="6">
    <source>
        <dbReference type="PROSITE" id="PS00662"/>
    </source>
</evidence>
<keyword evidence="4" id="KW-0547">Nucleotide-binding</keyword>
<dbReference type="GO" id="GO:0009297">
    <property type="term" value="P:pilus assembly"/>
    <property type="evidence" value="ECO:0007669"/>
    <property type="project" value="InterPro"/>
</dbReference>
<comment type="caution">
    <text evidence="7">The sequence shown here is derived from an EMBL/GenBank/DDBJ whole genome shotgun (WGS) entry which is preliminary data.</text>
</comment>
<dbReference type="CDD" id="cd01129">
    <property type="entry name" value="PulE-GspE-like"/>
    <property type="match status" value="1"/>
</dbReference>
<keyword evidence="5" id="KW-0067">ATP-binding</keyword>
<evidence type="ECO:0000256" key="2">
    <source>
        <dbReference type="ARBA" id="ARBA00006611"/>
    </source>
</evidence>
<dbReference type="GO" id="GO:0016887">
    <property type="term" value="F:ATP hydrolysis activity"/>
    <property type="evidence" value="ECO:0007669"/>
    <property type="project" value="InterPro"/>
</dbReference>
<dbReference type="FunFam" id="3.30.450.90:FF:000001">
    <property type="entry name" value="Type II secretion system ATPase GspE"/>
    <property type="match status" value="1"/>
</dbReference>
<dbReference type="Gene3D" id="3.30.300.160">
    <property type="entry name" value="Type II secretion system, protein E, N-terminal domain"/>
    <property type="match status" value="1"/>
</dbReference>
<dbReference type="GO" id="GO:0005737">
    <property type="term" value="C:cytoplasm"/>
    <property type="evidence" value="ECO:0007669"/>
    <property type="project" value="UniProtKB-SubCell"/>
</dbReference>
<dbReference type="SUPFAM" id="SSF52540">
    <property type="entry name" value="P-loop containing nucleoside triphosphate hydrolases"/>
    <property type="match status" value="1"/>
</dbReference>
<dbReference type="Pfam" id="PF00437">
    <property type="entry name" value="T2SSE"/>
    <property type="match status" value="1"/>
</dbReference>
<evidence type="ECO:0000256" key="3">
    <source>
        <dbReference type="ARBA" id="ARBA00022490"/>
    </source>
</evidence>
<dbReference type="InterPro" id="IPR007831">
    <property type="entry name" value="T2SS_GspE_N"/>
</dbReference>
<dbReference type="Gene3D" id="3.40.50.300">
    <property type="entry name" value="P-loop containing nucleotide triphosphate hydrolases"/>
    <property type="match status" value="1"/>
</dbReference>
<dbReference type="PROSITE" id="PS00662">
    <property type="entry name" value="T2SP_E"/>
    <property type="match status" value="1"/>
</dbReference>
<dbReference type="Gene3D" id="3.30.450.90">
    <property type="match status" value="1"/>
</dbReference>
<dbReference type="AlphaFoldDB" id="A0A1F6TG91"/>
<proteinExistence type="inferred from homology"/>
<dbReference type="Pfam" id="PF05157">
    <property type="entry name" value="MshEN"/>
    <property type="match status" value="1"/>
</dbReference>
<gene>
    <name evidence="7" type="ORF">A2V92_06555</name>
</gene>
<accession>A0A1F6TG91</accession>
<dbReference type="Proteomes" id="UP000179344">
    <property type="component" value="Unassembled WGS sequence"/>
</dbReference>
<feature type="domain" description="Bacterial type II secretion system protein E" evidence="6">
    <location>
        <begin position="393"/>
        <end position="407"/>
    </location>
</feature>
<sequence>MATVSTATNLGGLALRLVRENLLSPGDAERVQAEAQSQKVSFVSRLVESKKLGGAVIAKMASEEFGVPLFEIGSLDLELAPVKLVDEKILRRHHVLPLYKRGTRLYVAVSDPTNLQALDEIKFHTGLATDPILVEDGKLVAAIEKCLEASDTSLSDLAGADDDLENLQLVSEHEEHEAAVAEGEDGINDAPVVRFVNKILTDAINRGASDIHIEPYEKTYRVRYRQDGILHEVANPPLALSGRISARIKILSKLDIAERRVPQDGRIKMRISKNRAIDFRVSTLPTLWGEKIVLRILDPTSATLGVEKLGFEPDQKVLFTETINRPYGMVLVTGPTGSGKTVTLYTGLNIINTPDNNISTAEDPVEINVPGINQVNINEKTGLTFASALRAFLRQDPDIIMVGEIRDLETAEISIKAAQTGHMVLSTLHTNDAPSTLTRLANMGVPPFNIASAVNLIIAQRLARRLCPQCKKPVDIPKPALLKAGFKENELDKLTVYGAVGCDACSDGYKGRVGIYQVMPVSEAIGAIIMRGGNQLDIEMQSRKEGVLNLRESGLKKVREGVTSLDEIERTTNE</sequence>
<dbReference type="SUPFAM" id="SSF160246">
    <property type="entry name" value="EspE N-terminal domain-like"/>
    <property type="match status" value="1"/>
</dbReference>
<dbReference type="InterPro" id="IPR027417">
    <property type="entry name" value="P-loop_NTPase"/>
</dbReference>